<evidence type="ECO:0000259" key="1">
    <source>
        <dbReference type="Pfam" id="PF20467"/>
    </source>
</evidence>
<accession>A0A1W1DY35</accession>
<feature type="domain" description="MmeI-like C-terminal" evidence="1">
    <location>
        <begin position="1"/>
        <end position="40"/>
    </location>
</feature>
<dbReference type="EMBL" id="FPHX01000285">
    <property type="protein sequence ID" value="SFV86508.1"/>
    <property type="molecule type" value="Genomic_DNA"/>
</dbReference>
<sequence>MPIKLRKAHKALDKVVDKLYDKNGFKAPLDRVKHLFELYQLKLNT</sequence>
<evidence type="ECO:0000313" key="2">
    <source>
        <dbReference type="EMBL" id="SFV81065.1"/>
    </source>
</evidence>
<dbReference type="Pfam" id="PF20467">
    <property type="entry name" value="MmeI_C"/>
    <property type="match status" value="1"/>
</dbReference>
<protein>
    <recommendedName>
        <fullName evidence="1">MmeI-like C-terminal domain-containing protein</fullName>
    </recommendedName>
</protein>
<dbReference type="InterPro" id="IPR046818">
    <property type="entry name" value="MmeI_C"/>
</dbReference>
<dbReference type="AlphaFoldDB" id="A0A1W1DY35"/>
<reference evidence="3" key="1">
    <citation type="submission" date="2016-10" db="EMBL/GenBank/DDBJ databases">
        <authorList>
            <person name="de Groot N.N."/>
        </authorList>
    </citation>
    <scope>NUCLEOTIDE SEQUENCE</scope>
</reference>
<gene>
    <name evidence="2" type="ORF">MNB_SUP05-6-362</name>
    <name evidence="3" type="ORF">MNB_SUP05-9-976</name>
</gene>
<proteinExistence type="predicted"/>
<evidence type="ECO:0000313" key="3">
    <source>
        <dbReference type="EMBL" id="SFV86508.1"/>
    </source>
</evidence>
<organism evidence="3">
    <name type="scientific">hydrothermal vent metagenome</name>
    <dbReference type="NCBI Taxonomy" id="652676"/>
    <lineage>
        <taxon>unclassified sequences</taxon>
        <taxon>metagenomes</taxon>
        <taxon>ecological metagenomes</taxon>
    </lineage>
</organism>
<dbReference type="EMBL" id="FPHV01000039">
    <property type="protein sequence ID" value="SFV81065.1"/>
    <property type="molecule type" value="Genomic_DNA"/>
</dbReference>
<name>A0A1W1DY35_9ZZZZ</name>